<organism evidence="4 5">
    <name type="scientific">Johnsonella ignava ATCC 51276</name>
    <dbReference type="NCBI Taxonomy" id="679200"/>
    <lineage>
        <taxon>Bacteria</taxon>
        <taxon>Bacillati</taxon>
        <taxon>Bacillota</taxon>
        <taxon>Clostridia</taxon>
        <taxon>Lachnospirales</taxon>
        <taxon>Lachnospiraceae</taxon>
        <taxon>Johnsonella</taxon>
    </lineage>
</organism>
<evidence type="ECO:0000256" key="2">
    <source>
        <dbReference type="PROSITE-ProRule" id="PRU00591"/>
    </source>
</evidence>
<feature type="compositionally biased region" description="Basic and acidic residues" evidence="3">
    <location>
        <begin position="1163"/>
        <end position="1186"/>
    </location>
</feature>
<sequence length="1300" mass="145927">MKNKIFNRFLCIILCCIMIMMPITAVLNEITVYAQDMDAMFMLQDENGQMVSDNIDFIIQDSSGIKREIYSVNSMLNVKLTVEQKYILSLKSDQDYTMEPLEFIFGEEGPYKEDYKEEIITSIILKHNINKDEENTGIGLESIVIRTYKGTEILKNSAFRLFRLDSNIPNVIKSDKTDDEGRYELKDFEPETEYIIGMENNSLKFDKDRVKFKTDKNSKVVSINGKAVSGEEDSEIKFTGYPKNSDSLKTKEVKFRVVDMESGEPVEGVELTANVLTPKLSSYKNVKSDQEGYAVFKLEGQEGGKSYTLCVSKNAQFMWKFEPDQITIYVDEAGNVKIEGDVEPVFRVKKEDRTYLIEALKDKIKSAEKYIAENEFTDISKLNELKAVIKSAKEELAKPETIPYYVEGFIKSIDESIERLSHYKKEANKPKTSILTADADKVELPSEGGSITITLMTMGKPDKNLIRMRAEVSGKEETVSDFNVSGDKAKKTVTFTIPANNSNKEKNYILRFNSTGSQEVFQHEPTVNIKVAAGNIQEPGNIESIRVSKPELSLEGGETSITVKGTNLKNGTLGIKVYKIEGNDKIEQPDISSGCEFNGNDRVQTAYITFPPVAKATKYLIQAGFDGNMTHEAEITVGNKISNETTVINPSNVYIDKSGSIITLLFDEDIFPVNGLEQLKAAVSIAVDGNDYKVLESEDKVEINKNKIIINLNKKIDVGSNSKIKFNERAIKDKLERDNKLFEFIINKNNPVVEKAEFIEGETLGYNGGNVKIRLSGTDLIGSGAYATKVKVIKNEKLHNKSDDIAAQVETISTMEQIISFELPQNDTARVQNYTVQVSLDGGRTYKSDLGLNIYDRTKRLVCAVLPQNADPLKPALGFMSIQSYGTSGGGSDVPDITHTNTPVGQESKKTFVYVYGTNLDSKLTKVKIVDKNNIEWTPLNEAGSDSFNQFIMIGFNHTGIDGNGNNQMLEIICPNNIAGDNTFKYLIAVDGKNFDTEVYVTATVIDDKSGLKNKLTEDKIKNIKINYIDESGKTLMPERYVKGYEWAKVLAFNIKPENIEGYKWVKYTVGKNNKSRTVWTEQENLSEYDGLYLRDADEINFIYKSEGLKPENKNPNQGNTDNNQNLKPQKEAETEINPGANHGNEIKPENQINPGANQGSEIKPETEKKPENKSNSDNKISENNKKTYSGSSGRSSSGSSSLVIRSAKRPDKNNKGSWIKDGKGWWYKFEDGSWPAERWVQIEYAGKLNWYYFNTQGYMAVGWINSNNNWYFLDNSGAMLSDTVTPDGYRVDSNGAWTR</sequence>
<keyword evidence="5" id="KW-1185">Reference proteome</keyword>
<keyword evidence="1" id="KW-0677">Repeat</keyword>
<dbReference type="HOGENOM" id="CLU_261516_0_0_9"/>
<dbReference type="EMBL" id="ACZL01000032">
    <property type="protein sequence ID" value="EHI54925.1"/>
    <property type="molecule type" value="Genomic_DNA"/>
</dbReference>
<dbReference type="SUPFAM" id="SSF69360">
    <property type="entry name" value="Cell wall binding repeat"/>
    <property type="match status" value="1"/>
</dbReference>
<dbReference type="Pfam" id="PF19085">
    <property type="entry name" value="Choline_bind_2"/>
    <property type="match status" value="1"/>
</dbReference>
<dbReference type="Proteomes" id="UP000003011">
    <property type="component" value="Unassembled WGS sequence"/>
</dbReference>
<dbReference type="STRING" id="679200.HMPREF9333_01938"/>
<dbReference type="eggNOG" id="COG5632">
    <property type="taxonomic scope" value="Bacteria"/>
</dbReference>
<feature type="compositionally biased region" description="Low complexity" evidence="3">
    <location>
        <begin position="1114"/>
        <end position="1126"/>
    </location>
</feature>
<comment type="caution">
    <text evidence="4">The sequence shown here is derived from an EMBL/GenBank/DDBJ whole genome shotgun (WGS) entry which is preliminary data.</text>
</comment>
<feature type="compositionally biased region" description="Polar residues" evidence="3">
    <location>
        <begin position="1151"/>
        <end position="1161"/>
    </location>
</feature>
<evidence type="ECO:0000313" key="4">
    <source>
        <dbReference type="EMBL" id="EHI54925.1"/>
    </source>
</evidence>
<dbReference type="RefSeq" id="WP_005541760.1">
    <property type="nucleotide sequence ID" value="NZ_JH378837.1"/>
</dbReference>
<name>G5GK47_9FIRM</name>
<feature type="compositionally biased region" description="Low complexity" evidence="3">
    <location>
        <begin position="1190"/>
        <end position="1202"/>
    </location>
</feature>
<proteinExistence type="predicted"/>
<dbReference type="PATRIC" id="fig|679200.3.peg.2048"/>
<feature type="region of interest" description="Disordered" evidence="3">
    <location>
        <begin position="1108"/>
        <end position="1217"/>
    </location>
</feature>
<dbReference type="PROSITE" id="PS51170">
    <property type="entry name" value="CW"/>
    <property type="match status" value="2"/>
</dbReference>
<gene>
    <name evidence="4" type="ORF">HMPREF9333_01938</name>
</gene>
<dbReference type="Pfam" id="PF01473">
    <property type="entry name" value="Choline_bind_1"/>
    <property type="match status" value="1"/>
</dbReference>
<protein>
    <submittedName>
        <fullName evidence="4">Uncharacterized protein</fullName>
    </submittedName>
</protein>
<evidence type="ECO:0000256" key="1">
    <source>
        <dbReference type="ARBA" id="ARBA00022737"/>
    </source>
</evidence>
<evidence type="ECO:0000313" key="5">
    <source>
        <dbReference type="Proteomes" id="UP000003011"/>
    </source>
</evidence>
<dbReference type="InterPro" id="IPR018337">
    <property type="entry name" value="Cell_wall/Cho-bd_repeat"/>
</dbReference>
<dbReference type="eggNOG" id="COG4886">
    <property type="taxonomic scope" value="Bacteria"/>
</dbReference>
<evidence type="ECO:0000256" key="3">
    <source>
        <dbReference type="SAM" id="MobiDB-lite"/>
    </source>
</evidence>
<dbReference type="Gene3D" id="2.10.270.10">
    <property type="entry name" value="Cholin Binding"/>
    <property type="match status" value="1"/>
</dbReference>
<accession>G5GK47</accession>
<reference evidence="4 5" key="1">
    <citation type="submission" date="2011-08" db="EMBL/GenBank/DDBJ databases">
        <title>The Genome Sequence of Johnsonella ignava ATCC 51276.</title>
        <authorList>
            <consortium name="The Broad Institute Genome Sequencing Platform"/>
            <person name="Earl A."/>
            <person name="Ward D."/>
            <person name="Feldgarden M."/>
            <person name="Gevers D."/>
            <person name="Izard J."/>
            <person name="Blanton J.M."/>
            <person name="Baranova O.V."/>
            <person name="Dewhirst F.E."/>
            <person name="Young S.K."/>
            <person name="Zeng Q."/>
            <person name="Gargeya S."/>
            <person name="Fitzgerald M."/>
            <person name="Haas B."/>
            <person name="Abouelleil A."/>
            <person name="Alvarado L."/>
            <person name="Arachchi H.M."/>
            <person name="Berlin A."/>
            <person name="Brown A."/>
            <person name="Chapman S.B."/>
            <person name="Chen Z."/>
            <person name="Dunbar C."/>
            <person name="Freedman E."/>
            <person name="Gearin G."/>
            <person name="Gellesch M."/>
            <person name="Goldberg J."/>
            <person name="Griggs A."/>
            <person name="Gujja S."/>
            <person name="Heiman D."/>
            <person name="Howarth C."/>
            <person name="Larson L."/>
            <person name="Lui A."/>
            <person name="MacDonald P.J.P."/>
            <person name="Montmayeur A."/>
            <person name="Murphy C."/>
            <person name="Neiman D."/>
            <person name="Pearson M."/>
            <person name="Priest M."/>
            <person name="Roberts A."/>
            <person name="Saif S."/>
            <person name="Shea T."/>
            <person name="Shenoy N."/>
            <person name="Sisk P."/>
            <person name="Stolte C."/>
            <person name="Sykes S."/>
            <person name="Wortman J."/>
            <person name="Nusbaum C."/>
            <person name="Birren B."/>
        </authorList>
    </citation>
    <scope>NUCLEOTIDE SEQUENCE [LARGE SCALE GENOMIC DNA]</scope>
    <source>
        <strain evidence="4 5">ATCC 51276</strain>
    </source>
</reference>
<feature type="repeat" description="Cell wall-binding" evidence="2">
    <location>
        <begin position="1237"/>
        <end position="1260"/>
    </location>
</feature>
<feature type="repeat" description="Cell wall-binding" evidence="2">
    <location>
        <begin position="1261"/>
        <end position="1280"/>
    </location>
</feature>